<gene>
    <name evidence="2" type="ORF">E3N88_45263</name>
</gene>
<protein>
    <recommendedName>
        <fullName evidence="1">F-box domain-containing protein</fullName>
    </recommendedName>
</protein>
<dbReference type="AlphaFoldDB" id="A0A5N6L9N2"/>
<dbReference type="EMBL" id="SZYD01002233">
    <property type="protein sequence ID" value="KAC9787236.1"/>
    <property type="molecule type" value="Genomic_DNA"/>
</dbReference>
<evidence type="ECO:0000259" key="1">
    <source>
        <dbReference type="PROSITE" id="PS50181"/>
    </source>
</evidence>
<dbReference type="InterPro" id="IPR036047">
    <property type="entry name" value="F-box-like_dom_sf"/>
</dbReference>
<dbReference type="PANTHER" id="PTHR31672:SF13">
    <property type="entry name" value="F-BOX PROTEIN CPR30-LIKE"/>
    <property type="match status" value="1"/>
</dbReference>
<evidence type="ECO:0000313" key="3">
    <source>
        <dbReference type="Proteomes" id="UP000326396"/>
    </source>
</evidence>
<sequence>MEDLPSHIMVDILSRLPVKTIIHCKCVCSNWRNLVSDSHFADVHLSRSPASVMMHHCSEQDLGYRKPGILKLLEIRNELDHQHLHHDPAMSLDLKSVFQNTSLLQVGSVNGLMCLWEFADKRDNTFICNPITREYIILTRQEYYRESQAIIVYGFGIGLQTKEYKVVRIFQGDIPPKPGHETSRPSLLEAEVYTLGSGQWRSLGHAPYWLSGFHGPFLNGKAHWLVLDQDAPEKLCTFDMDNETFELFPSPPCEATEDSNVIHFQSLAVLNGCLCQSDSQYDSQFTMWAMKEYGVKTSWHKEVVINQSISPDLVWLTWERVHLVEGLKDGSILMVYYEDKLLKYCPQRKTIEDVELFDRYFSGMAYRPGFLKLQSFESESVHLFKRYVTQ</sequence>
<dbReference type="Proteomes" id="UP000326396">
    <property type="component" value="Unassembled WGS sequence"/>
</dbReference>
<evidence type="ECO:0000313" key="2">
    <source>
        <dbReference type="EMBL" id="KAC9787236.1"/>
    </source>
</evidence>
<name>A0A5N6L9N2_9ASTR</name>
<comment type="caution">
    <text evidence="2">The sequence shown here is derived from an EMBL/GenBank/DDBJ whole genome shotgun (WGS) entry which is preliminary data.</text>
</comment>
<dbReference type="CDD" id="cd22157">
    <property type="entry name" value="F-box_AtFBW1-like"/>
    <property type="match status" value="1"/>
</dbReference>
<dbReference type="Pfam" id="PF00646">
    <property type="entry name" value="F-box"/>
    <property type="match status" value="1"/>
</dbReference>
<organism evidence="2 3">
    <name type="scientific">Mikania micrantha</name>
    <name type="common">bitter vine</name>
    <dbReference type="NCBI Taxonomy" id="192012"/>
    <lineage>
        <taxon>Eukaryota</taxon>
        <taxon>Viridiplantae</taxon>
        <taxon>Streptophyta</taxon>
        <taxon>Embryophyta</taxon>
        <taxon>Tracheophyta</taxon>
        <taxon>Spermatophyta</taxon>
        <taxon>Magnoliopsida</taxon>
        <taxon>eudicotyledons</taxon>
        <taxon>Gunneridae</taxon>
        <taxon>Pentapetalae</taxon>
        <taxon>asterids</taxon>
        <taxon>campanulids</taxon>
        <taxon>Asterales</taxon>
        <taxon>Asteraceae</taxon>
        <taxon>Asteroideae</taxon>
        <taxon>Heliantheae alliance</taxon>
        <taxon>Eupatorieae</taxon>
        <taxon>Mikania</taxon>
    </lineage>
</organism>
<feature type="domain" description="F-box" evidence="1">
    <location>
        <begin position="1"/>
        <end position="43"/>
    </location>
</feature>
<reference evidence="2 3" key="1">
    <citation type="submission" date="2019-05" db="EMBL/GenBank/DDBJ databases">
        <title>Mikania micrantha, genome provides insights into the molecular mechanism of rapid growth.</title>
        <authorList>
            <person name="Liu B."/>
        </authorList>
    </citation>
    <scope>NUCLEOTIDE SEQUENCE [LARGE SCALE GENOMIC DNA]</scope>
    <source>
        <strain evidence="2">NLD-2019</strain>
        <tissue evidence="2">Leaf</tissue>
    </source>
</reference>
<dbReference type="SMART" id="SM00256">
    <property type="entry name" value="FBOX"/>
    <property type="match status" value="1"/>
</dbReference>
<proteinExistence type="predicted"/>
<dbReference type="InterPro" id="IPR050796">
    <property type="entry name" value="SCF_F-box_component"/>
</dbReference>
<dbReference type="InterPro" id="IPR006527">
    <property type="entry name" value="F-box-assoc_dom_typ1"/>
</dbReference>
<dbReference type="OrthoDB" id="610337at2759"/>
<dbReference type="InterPro" id="IPR017451">
    <property type="entry name" value="F-box-assoc_interact_dom"/>
</dbReference>
<dbReference type="PROSITE" id="PS50181">
    <property type="entry name" value="FBOX"/>
    <property type="match status" value="1"/>
</dbReference>
<dbReference type="Gene3D" id="1.20.1280.50">
    <property type="match status" value="1"/>
</dbReference>
<keyword evidence="3" id="KW-1185">Reference proteome</keyword>
<dbReference type="InterPro" id="IPR001810">
    <property type="entry name" value="F-box_dom"/>
</dbReference>
<dbReference type="PANTHER" id="PTHR31672">
    <property type="entry name" value="BNACNNG10540D PROTEIN"/>
    <property type="match status" value="1"/>
</dbReference>
<dbReference type="NCBIfam" id="TIGR01640">
    <property type="entry name" value="F_box_assoc_1"/>
    <property type="match status" value="1"/>
</dbReference>
<dbReference type="SUPFAM" id="SSF81383">
    <property type="entry name" value="F-box domain"/>
    <property type="match status" value="1"/>
</dbReference>
<dbReference type="Pfam" id="PF07734">
    <property type="entry name" value="FBA_1"/>
    <property type="match status" value="1"/>
</dbReference>
<accession>A0A5N6L9N2</accession>